<gene>
    <name evidence="1" type="ORF">D7V21_14290</name>
</gene>
<dbReference type="Pfam" id="PF09939">
    <property type="entry name" value="DUF2171"/>
    <property type="match status" value="1"/>
</dbReference>
<dbReference type="AlphaFoldDB" id="A0A3A8EQT3"/>
<protein>
    <submittedName>
        <fullName evidence="1">DUF2171 domain-containing protein</fullName>
    </submittedName>
</protein>
<organism evidence="1 2">
    <name type="scientific">Acinetobacter guerrae</name>
    <dbReference type="NCBI Taxonomy" id="1843371"/>
    <lineage>
        <taxon>Bacteria</taxon>
        <taxon>Pseudomonadati</taxon>
        <taxon>Pseudomonadota</taxon>
        <taxon>Gammaproteobacteria</taxon>
        <taxon>Moraxellales</taxon>
        <taxon>Moraxellaceae</taxon>
        <taxon>Acinetobacter</taxon>
    </lineage>
</organism>
<dbReference type="InterPro" id="IPR018684">
    <property type="entry name" value="DUF2171"/>
</dbReference>
<name>A0A3A8EQT3_9GAMM</name>
<sequence length="78" mass="8860">MATINVQDIQHHAEVVGSDHQHVGTVDHLDGQDKIKLAKNDQSANGQHHYIPTQWVQQIQGNQVILNKTADQVFQQWQ</sequence>
<dbReference type="OrthoDB" id="5569780at2"/>
<evidence type="ECO:0000313" key="2">
    <source>
        <dbReference type="Proteomes" id="UP000269001"/>
    </source>
</evidence>
<accession>A0A3A8EQT3</accession>
<dbReference type="RefSeq" id="WP_120371128.1">
    <property type="nucleotide sequence ID" value="NZ_BKYM01000032.1"/>
</dbReference>
<keyword evidence="2" id="KW-1185">Reference proteome</keyword>
<dbReference type="Proteomes" id="UP000269001">
    <property type="component" value="Unassembled WGS sequence"/>
</dbReference>
<evidence type="ECO:0000313" key="1">
    <source>
        <dbReference type="EMBL" id="RKG31241.1"/>
    </source>
</evidence>
<comment type="caution">
    <text evidence="1">The sequence shown here is derived from an EMBL/GenBank/DDBJ whole genome shotgun (WGS) entry which is preliminary data.</text>
</comment>
<dbReference type="EMBL" id="RAXU01000022">
    <property type="protein sequence ID" value="RKG31241.1"/>
    <property type="molecule type" value="Genomic_DNA"/>
</dbReference>
<proteinExistence type="predicted"/>
<reference evidence="1 2" key="1">
    <citation type="submission" date="2018-09" db="EMBL/GenBank/DDBJ databases">
        <title>The draft genome of Acinetobacter spp. strains.</title>
        <authorList>
            <person name="Qin J."/>
            <person name="Feng Y."/>
            <person name="Zong Z."/>
        </authorList>
    </citation>
    <scope>NUCLEOTIDE SEQUENCE [LARGE SCALE GENOMIC DNA]</scope>
    <source>
        <strain evidence="1 2">WCHAc060096</strain>
    </source>
</reference>